<reference evidence="1 2" key="1">
    <citation type="journal article" date="2018" name="BMC Genomics">
        <title>Comparative genome analyses reveal sequence features reflecting distinct modes of host-adaptation between dicot and monocot powdery mildew.</title>
        <authorList>
            <person name="Wu Y."/>
            <person name="Ma X."/>
            <person name="Pan Z."/>
            <person name="Kale S.D."/>
            <person name="Song Y."/>
            <person name="King H."/>
            <person name="Zhang Q."/>
            <person name="Presley C."/>
            <person name="Deng X."/>
            <person name="Wei C.I."/>
            <person name="Xiao S."/>
        </authorList>
    </citation>
    <scope>NUCLEOTIDE SEQUENCE [LARGE SCALE GENOMIC DNA]</scope>
    <source>
        <strain evidence="1">UMSG3</strain>
    </source>
</reference>
<proteinExistence type="predicted"/>
<protein>
    <submittedName>
        <fullName evidence="1">Putative glycosyl transferase</fullName>
    </submittedName>
</protein>
<name>A0A420JAS8_9PEZI</name>
<evidence type="ECO:0000313" key="2">
    <source>
        <dbReference type="Proteomes" id="UP000283383"/>
    </source>
</evidence>
<comment type="caution">
    <text evidence="1">The sequence shown here is derived from an EMBL/GenBank/DDBJ whole genome shotgun (WGS) entry which is preliminary data.</text>
</comment>
<dbReference type="AlphaFoldDB" id="A0A420JAS8"/>
<dbReference type="GO" id="GO:0016740">
    <property type="term" value="F:transferase activity"/>
    <property type="evidence" value="ECO:0007669"/>
    <property type="project" value="UniProtKB-KW"/>
</dbReference>
<sequence length="380" mass="43528">MESIQSPITIEKLHKNSNINKSLKQKPDVNFQPYQRVSCTLPTPYEMIDKVFNNLKTCGNSRELMALNRMYCEENKYGDSLTIAFSKMLKAMVLEYYYSSCQGINLTIKELDKRFQDHFEGGENRRNMLREWNAINLRAIFRENPEKEKGPMFNEMVQRLRAIIAACRDVPACGPAIVHPTSSIAALCNTIYEAIENNEAAIQAEKLNEMSSTYFTDRKYHESSHSTKINPCFFCKKLGCWSDKHSLKERANARTKFSNTITAYIQEYDAHGSETDDNKDLSGNIEALTLDINNDDINVDEWVPEPEYFDTTTSKVHSNDAKSFYHTLANHSVYHSLSQNIKTPENFVIFGRYNSNRFLGIMLDTRAANKSTAGYDQAQA</sequence>
<dbReference type="Proteomes" id="UP000283383">
    <property type="component" value="Unassembled WGS sequence"/>
</dbReference>
<keyword evidence="2" id="KW-1185">Reference proteome</keyword>
<accession>A0A420JAS8</accession>
<organism evidence="1 2">
    <name type="scientific">Golovinomyces cichoracearum</name>
    <dbReference type="NCBI Taxonomy" id="62708"/>
    <lineage>
        <taxon>Eukaryota</taxon>
        <taxon>Fungi</taxon>
        <taxon>Dikarya</taxon>
        <taxon>Ascomycota</taxon>
        <taxon>Pezizomycotina</taxon>
        <taxon>Leotiomycetes</taxon>
        <taxon>Erysiphales</taxon>
        <taxon>Erysiphaceae</taxon>
        <taxon>Golovinomyces</taxon>
    </lineage>
</organism>
<keyword evidence="1" id="KW-0808">Transferase</keyword>
<dbReference type="EMBL" id="MCBQ01000620">
    <property type="protein sequence ID" value="RKF83903.1"/>
    <property type="molecule type" value="Genomic_DNA"/>
</dbReference>
<gene>
    <name evidence="1" type="ORF">GcM3_006019</name>
</gene>
<evidence type="ECO:0000313" key="1">
    <source>
        <dbReference type="EMBL" id="RKF83903.1"/>
    </source>
</evidence>